<dbReference type="AlphaFoldDB" id="A0A564SS31"/>
<accession>A0A564SS31</accession>
<gene>
    <name evidence="1" type="ORF">FPPS064S07_02416</name>
</gene>
<sequence length="70" mass="7874">MKHLRIPWGTRAMKEPGLTPALCHPDRTMLFPAEKMPERKKPPESLWAALRGQVLCTGVPHTDAGVIQFQ</sequence>
<dbReference type="Proteomes" id="UP000406184">
    <property type="component" value="Unassembled WGS sequence"/>
</dbReference>
<name>A0A564SS31_9FIRM</name>
<reference evidence="1 2" key="1">
    <citation type="submission" date="2019-07" db="EMBL/GenBank/DDBJ databases">
        <authorList>
            <person name="Hibberd C M."/>
            <person name="Gehrig L. J."/>
            <person name="Chang H.-W."/>
            <person name="Venkatesh S."/>
        </authorList>
    </citation>
    <scope>NUCLEOTIDE SEQUENCE [LARGE SCALE GENOMIC DNA]</scope>
    <source>
        <strain evidence="1">Faecalibacterium_prausnitzii_JG_BgPS064</strain>
    </source>
</reference>
<dbReference type="EMBL" id="CABHMY010000086">
    <property type="protein sequence ID" value="VUW97955.1"/>
    <property type="molecule type" value="Genomic_DNA"/>
</dbReference>
<proteinExistence type="predicted"/>
<organism evidence="1 2">
    <name type="scientific">Faecalibacterium prausnitzii</name>
    <dbReference type="NCBI Taxonomy" id="853"/>
    <lineage>
        <taxon>Bacteria</taxon>
        <taxon>Bacillati</taxon>
        <taxon>Bacillota</taxon>
        <taxon>Clostridia</taxon>
        <taxon>Eubacteriales</taxon>
        <taxon>Oscillospiraceae</taxon>
        <taxon>Faecalibacterium</taxon>
    </lineage>
</organism>
<protein>
    <submittedName>
        <fullName evidence="1">Uncharacterized protein</fullName>
    </submittedName>
</protein>
<evidence type="ECO:0000313" key="2">
    <source>
        <dbReference type="Proteomes" id="UP000406184"/>
    </source>
</evidence>
<evidence type="ECO:0000313" key="1">
    <source>
        <dbReference type="EMBL" id="VUW97955.1"/>
    </source>
</evidence>
<keyword evidence="2" id="KW-1185">Reference proteome</keyword>